<evidence type="ECO:0000256" key="1">
    <source>
        <dbReference type="SAM" id="MobiDB-lite"/>
    </source>
</evidence>
<dbReference type="AlphaFoldDB" id="A0A4C1UCT9"/>
<evidence type="ECO:0000313" key="2">
    <source>
        <dbReference type="EMBL" id="GBP24265.1"/>
    </source>
</evidence>
<feature type="region of interest" description="Disordered" evidence="1">
    <location>
        <begin position="57"/>
        <end position="76"/>
    </location>
</feature>
<keyword evidence="3" id="KW-1185">Reference proteome</keyword>
<evidence type="ECO:0000313" key="3">
    <source>
        <dbReference type="Proteomes" id="UP000299102"/>
    </source>
</evidence>
<protein>
    <submittedName>
        <fullName evidence="2">Uncharacterized protein</fullName>
    </submittedName>
</protein>
<sequence>MNEQNTVFVSASKFHIIRVINYKRLEQVYPLNRALALNGLVTRYALKRISRFLPPARTPKGYPRVRRRRGGESPRQTNVRVNREQMAIYAHHRCVAGLLSRYLMLINRADPLTSCGRFEPSTTPPRTRKRASAGFDAHVGRFH</sequence>
<feature type="region of interest" description="Disordered" evidence="1">
    <location>
        <begin position="117"/>
        <end position="143"/>
    </location>
</feature>
<proteinExistence type="predicted"/>
<dbReference type="Proteomes" id="UP000299102">
    <property type="component" value="Unassembled WGS sequence"/>
</dbReference>
<name>A0A4C1UCT9_EUMVA</name>
<dbReference type="EMBL" id="BGZK01000159">
    <property type="protein sequence ID" value="GBP24265.1"/>
    <property type="molecule type" value="Genomic_DNA"/>
</dbReference>
<reference evidence="2 3" key="1">
    <citation type="journal article" date="2019" name="Commun. Biol.">
        <title>The bagworm genome reveals a unique fibroin gene that provides high tensile strength.</title>
        <authorList>
            <person name="Kono N."/>
            <person name="Nakamura H."/>
            <person name="Ohtoshi R."/>
            <person name="Tomita M."/>
            <person name="Numata K."/>
            <person name="Arakawa K."/>
        </authorList>
    </citation>
    <scope>NUCLEOTIDE SEQUENCE [LARGE SCALE GENOMIC DNA]</scope>
</reference>
<accession>A0A4C1UCT9</accession>
<gene>
    <name evidence="2" type="ORF">EVAR_80118_1</name>
</gene>
<comment type="caution">
    <text evidence="2">The sequence shown here is derived from an EMBL/GenBank/DDBJ whole genome shotgun (WGS) entry which is preliminary data.</text>
</comment>
<organism evidence="2 3">
    <name type="scientific">Eumeta variegata</name>
    <name type="common">Bagworm moth</name>
    <name type="synonym">Eumeta japonica</name>
    <dbReference type="NCBI Taxonomy" id="151549"/>
    <lineage>
        <taxon>Eukaryota</taxon>
        <taxon>Metazoa</taxon>
        <taxon>Ecdysozoa</taxon>
        <taxon>Arthropoda</taxon>
        <taxon>Hexapoda</taxon>
        <taxon>Insecta</taxon>
        <taxon>Pterygota</taxon>
        <taxon>Neoptera</taxon>
        <taxon>Endopterygota</taxon>
        <taxon>Lepidoptera</taxon>
        <taxon>Glossata</taxon>
        <taxon>Ditrysia</taxon>
        <taxon>Tineoidea</taxon>
        <taxon>Psychidae</taxon>
        <taxon>Oiketicinae</taxon>
        <taxon>Eumeta</taxon>
    </lineage>
</organism>